<reference evidence="5" key="1">
    <citation type="submission" date="2020-12" db="EMBL/GenBank/DDBJ databases">
        <title>WGS assembly of Carya illinoinensis cv. Pawnee.</title>
        <authorList>
            <person name="Platts A."/>
            <person name="Shu S."/>
            <person name="Wright S."/>
            <person name="Barry K."/>
            <person name="Edger P."/>
            <person name="Pires J.C."/>
            <person name="Schmutz J."/>
        </authorList>
    </citation>
    <scope>NUCLEOTIDE SEQUENCE</scope>
    <source>
        <tissue evidence="5">Leaf</tissue>
    </source>
</reference>
<protein>
    <recommendedName>
        <fullName evidence="4">Smr domain-containing protein</fullName>
    </recommendedName>
</protein>
<gene>
    <name evidence="5" type="ORF">CIPAW_06G119700</name>
</gene>
<dbReference type="Pfam" id="PF01535">
    <property type="entry name" value="PPR"/>
    <property type="match status" value="1"/>
</dbReference>
<name>A0A8T1QAM7_CARIL</name>
<evidence type="ECO:0000313" key="6">
    <source>
        <dbReference type="Proteomes" id="UP000811609"/>
    </source>
</evidence>
<dbReference type="PANTHER" id="PTHR47447:SF15">
    <property type="entry name" value="OS02G0120000 PROTEIN"/>
    <property type="match status" value="1"/>
</dbReference>
<sequence>MCGGEQVRTSDVAPKLRTKRKMIRLGGSCLKLPLPIEGNRHQLPTPPIILTPLSTKCTLTKQAHRFLSTLTSTALRDSSASAIDKLIRKFVESSPKSVALGVLSHLLSPRISQPHLSSLALPLYRRITEAPWFNWNPKLVANLVALLDEQGRFDEWEMLISDAVSKLELRERELALFYCNLIESHSKQGSQRGFDASYARLNQLLHNSDSIYVKRRGYESMVSGLCTMDRPREAENMFEEMRVGGLKPSRFEFRCVLYGYGRLGLFEDMQRIVVQMKNEGVGLDTVCSNMILSAYGSHKELAEMAVWLRKMKASSIPFTVRTYNSVLNSCPKVMAMLQDMDGLPLSIEELSSVLNGDEALVVKEMVASHSVLEEVMEWDSLEVKLDLHGMHLGSAYLITLQWVEEFRHRLKDGKHTIPGQVIVVCGSGRHSSVRGESPVKGLIRKMMARMKSPMRIDRKNVGCFVGKGKAVRDWLC</sequence>
<dbReference type="PROSITE" id="PS51375">
    <property type="entry name" value="PPR"/>
    <property type="match status" value="1"/>
</dbReference>
<accession>A0A8T1QAM7</accession>
<evidence type="ECO:0000259" key="4">
    <source>
        <dbReference type="PROSITE" id="PS50828"/>
    </source>
</evidence>
<dbReference type="SMART" id="SM00463">
    <property type="entry name" value="SMR"/>
    <property type="match status" value="1"/>
</dbReference>
<dbReference type="AlphaFoldDB" id="A0A8T1QAM7"/>
<keyword evidence="2" id="KW-0677">Repeat</keyword>
<dbReference type="PROSITE" id="PS50828">
    <property type="entry name" value="SMR"/>
    <property type="match status" value="1"/>
</dbReference>
<evidence type="ECO:0000313" key="5">
    <source>
        <dbReference type="EMBL" id="KAG6651546.1"/>
    </source>
</evidence>
<keyword evidence="6" id="KW-1185">Reference proteome</keyword>
<dbReference type="EMBL" id="CM031814">
    <property type="protein sequence ID" value="KAG6651546.1"/>
    <property type="molecule type" value="Genomic_DNA"/>
</dbReference>
<dbReference type="Pfam" id="PF13812">
    <property type="entry name" value="PPR_3"/>
    <property type="match status" value="1"/>
</dbReference>
<feature type="domain" description="Smr" evidence="4">
    <location>
        <begin position="385"/>
        <end position="469"/>
    </location>
</feature>
<evidence type="ECO:0000256" key="2">
    <source>
        <dbReference type="ARBA" id="ARBA00022737"/>
    </source>
</evidence>
<comment type="caution">
    <text evidence="5">The sequence shown here is derived from an EMBL/GenBank/DDBJ whole genome shotgun (WGS) entry which is preliminary data.</text>
</comment>
<dbReference type="Proteomes" id="UP000811609">
    <property type="component" value="Chromosome 6"/>
</dbReference>
<proteinExistence type="inferred from homology"/>
<organism evidence="5 6">
    <name type="scientific">Carya illinoinensis</name>
    <name type="common">Pecan</name>
    <dbReference type="NCBI Taxonomy" id="32201"/>
    <lineage>
        <taxon>Eukaryota</taxon>
        <taxon>Viridiplantae</taxon>
        <taxon>Streptophyta</taxon>
        <taxon>Embryophyta</taxon>
        <taxon>Tracheophyta</taxon>
        <taxon>Spermatophyta</taxon>
        <taxon>Magnoliopsida</taxon>
        <taxon>eudicotyledons</taxon>
        <taxon>Gunneridae</taxon>
        <taxon>Pentapetalae</taxon>
        <taxon>rosids</taxon>
        <taxon>fabids</taxon>
        <taxon>Fagales</taxon>
        <taxon>Juglandaceae</taxon>
        <taxon>Carya</taxon>
    </lineage>
</organism>
<evidence type="ECO:0000256" key="3">
    <source>
        <dbReference type="PROSITE-ProRule" id="PRU00708"/>
    </source>
</evidence>
<comment type="similarity">
    <text evidence="1">Belongs to the PPR family. P subfamily.</text>
</comment>
<dbReference type="InterPro" id="IPR002625">
    <property type="entry name" value="Smr_dom"/>
</dbReference>
<dbReference type="PANTHER" id="PTHR47447">
    <property type="entry name" value="OS03G0856100 PROTEIN"/>
    <property type="match status" value="1"/>
</dbReference>
<feature type="repeat" description="PPR" evidence="3">
    <location>
        <begin position="214"/>
        <end position="248"/>
    </location>
</feature>
<dbReference type="InterPro" id="IPR002885">
    <property type="entry name" value="PPR_rpt"/>
</dbReference>
<dbReference type="NCBIfam" id="TIGR00756">
    <property type="entry name" value="PPR"/>
    <property type="match status" value="1"/>
</dbReference>
<evidence type="ECO:0000256" key="1">
    <source>
        <dbReference type="ARBA" id="ARBA00007626"/>
    </source>
</evidence>